<gene>
    <name evidence="2" type="ORF">EHQ58_07800</name>
</gene>
<sequence>MEKLTFSTPGILFPAISLLMLAYTNRFLGLASVSRHLLEKYRDSRDAVTLSQIKTLRHRISLIRDAQSLGILSLIFCMGSLAFISLINSIAWILFGSSILLMITSLLYSFWEIHLSIRALDMEIEDAVGK</sequence>
<name>A0A4R9K724_9LEPT</name>
<evidence type="ECO:0000313" key="3">
    <source>
        <dbReference type="Proteomes" id="UP000297693"/>
    </source>
</evidence>
<dbReference type="AlphaFoldDB" id="A0A4R9K724"/>
<dbReference type="RefSeq" id="WP_135623310.1">
    <property type="nucleotide sequence ID" value="NZ_RQGD01000022.1"/>
</dbReference>
<organism evidence="2 3">
    <name type="scientific">Leptospira ognonensis</name>
    <dbReference type="NCBI Taxonomy" id="2484945"/>
    <lineage>
        <taxon>Bacteria</taxon>
        <taxon>Pseudomonadati</taxon>
        <taxon>Spirochaetota</taxon>
        <taxon>Spirochaetia</taxon>
        <taxon>Leptospirales</taxon>
        <taxon>Leptospiraceae</taxon>
        <taxon>Leptospira</taxon>
    </lineage>
</organism>
<proteinExistence type="predicted"/>
<reference evidence="2" key="1">
    <citation type="journal article" date="2019" name="PLoS Negl. Trop. Dis.">
        <title>Revisiting the worldwide diversity of Leptospira species in the environment.</title>
        <authorList>
            <person name="Vincent A.T."/>
            <person name="Schiettekatte O."/>
            <person name="Bourhy P."/>
            <person name="Veyrier F.J."/>
            <person name="Picardeau M."/>
        </authorList>
    </citation>
    <scope>NUCLEOTIDE SEQUENCE [LARGE SCALE GENOMIC DNA]</scope>
    <source>
        <strain evidence="2">201702476</strain>
    </source>
</reference>
<keyword evidence="1" id="KW-0812">Transmembrane</keyword>
<dbReference type="Proteomes" id="UP000297693">
    <property type="component" value="Unassembled WGS sequence"/>
</dbReference>
<keyword evidence="1" id="KW-1133">Transmembrane helix</keyword>
<keyword evidence="1" id="KW-0472">Membrane</keyword>
<feature type="transmembrane region" description="Helical" evidence="1">
    <location>
        <begin position="66"/>
        <end position="84"/>
    </location>
</feature>
<dbReference type="Pfam" id="PF11026">
    <property type="entry name" value="DUF2721"/>
    <property type="match status" value="1"/>
</dbReference>
<evidence type="ECO:0000256" key="1">
    <source>
        <dbReference type="SAM" id="Phobius"/>
    </source>
</evidence>
<dbReference type="EMBL" id="RQGD01000022">
    <property type="protein sequence ID" value="TGL60387.1"/>
    <property type="molecule type" value="Genomic_DNA"/>
</dbReference>
<feature type="transmembrane region" description="Helical" evidence="1">
    <location>
        <begin position="90"/>
        <end position="111"/>
    </location>
</feature>
<accession>A0A4R9K724</accession>
<protein>
    <submittedName>
        <fullName evidence="2">DUF2721 domain-containing protein</fullName>
    </submittedName>
</protein>
<keyword evidence="3" id="KW-1185">Reference proteome</keyword>
<dbReference type="InterPro" id="IPR021279">
    <property type="entry name" value="DUF2721"/>
</dbReference>
<feature type="transmembrane region" description="Helical" evidence="1">
    <location>
        <begin position="12"/>
        <end position="33"/>
    </location>
</feature>
<evidence type="ECO:0000313" key="2">
    <source>
        <dbReference type="EMBL" id="TGL60387.1"/>
    </source>
</evidence>
<comment type="caution">
    <text evidence="2">The sequence shown here is derived from an EMBL/GenBank/DDBJ whole genome shotgun (WGS) entry which is preliminary data.</text>
</comment>
<dbReference type="OrthoDB" id="9813525at2"/>